<dbReference type="AlphaFoldDB" id="A0AAV5HS10"/>
<organism evidence="1 2">
    <name type="scientific">Rubroshorea leprosula</name>
    <dbReference type="NCBI Taxonomy" id="152421"/>
    <lineage>
        <taxon>Eukaryota</taxon>
        <taxon>Viridiplantae</taxon>
        <taxon>Streptophyta</taxon>
        <taxon>Embryophyta</taxon>
        <taxon>Tracheophyta</taxon>
        <taxon>Spermatophyta</taxon>
        <taxon>Magnoliopsida</taxon>
        <taxon>eudicotyledons</taxon>
        <taxon>Gunneridae</taxon>
        <taxon>Pentapetalae</taxon>
        <taxon>rosids</taxon>
        <taxon>malvids</taxon>
        <taxon>Malvales</taxon>
        <taxon>Dipterocarpaceae</taxon>
        <taxon>Rubroshorea</taxon>
    </lineage>
</organism>
<gene>
    <name evidence="1" type="ORF">SLEP1_g5369</name>
</gene>
<dbReference type="EMBL" id="BPVZ01000005">
    <property type="protein sequence ID" value="GKU91503.1"/>
    <property type="molecule type" value="Genomic_DNA"/>
</dbReference>
<evidence type="ECO:0000313" key="1">
    <source>
        <dbReference type="EMBL" id="GKU91503.1"/>
    </source>
</evidence>
<protein>
    <submittedName>
        <fullName evidence="1">Uncharacterized protein</fullName>
    </submittedName>
</protein>
<proteinExistence type="predicted"/>
<keyword evidence="2" id="KW-1185">Reference proteome</keyword>
<evidence type="ECO:0000313" key="2">
    <source>
        <dbReference type="Proteomes" id="UP001054252"/>
    </source>
</evidence>
<comment type="caution">
    <text evidence="1">The sequence shown here is derived from an EMBL/GenBank/DDBJ whole genome shotgun (WGS) entry which is preliminary data.</text>
</comment>
<dbReference type="Proteomes" id="UP001054252">
    <property type="component" value="Unassembled WGS sequence"/>
</dbReference>
<sequence length="245" mass="28003">MKAIRTRSLKWLHRLESLLDVTFKRNLTYLLPTKGVNGKTKLDILVRVMEGVSMRKGIKLLKVQVDKGLDTINKINPSVIKVFESYNMIIGPMLKGSHMEIFGVMITVLDPLKSRLHESQVFLRFKDELILLTTLRQFHDMTFIVHALLLKVIIIHRASSYNQTGCPALFSTIKFTYGNEDKDDPLELWLFSKRLAPTTRSIVPSLPLRSIDLGSECRNPETGVEQRGEFTPSVMRGMGWDLLFS</sequence>
<name>A0AAV5HS10_9ROSI</name>
<reference evidence="1 2" key="1">
    <citation type="journal article" date="2021" name="Commun. Biol.">
        <title>The genome of Shorea leprosula (Dipterocarpaceae) highlights the ecological relevance of drought in aseasonal tropical rainforests.</title>
        <authorList>
            <person name="Ng K.K.S."/>
            <person name="Kobayashi M.J."/>
            <person name="Fawcett J.A."/>
            <person name="Hatakeyama M."/>
            <person name="Paape T."/>
            <person name="Ng C.H."/>
            <person name="Ang C.C."/>
            <person name="Tnah L.H."/>
            <person name="Lee C.T."/>
            <person name="Nishiyama T."/>
            <person name="Sese J."/>
            <person name="O'Brien M.J."/>
            <person name="Copetti D."/>
            <person name="Mohd Noor M.I."/>
            <person name="Ong R.C."/>
            <person name="Putra M."/>
            <person name="Sireger I.Z."/>
            <person name="Indrioko S."/>
            <person name="Kosugi Y."/>
            <person name="Izuno A."/>
            <person name="Isagi Y."/>
            <person name="Lee S.L."/>
            <person name="Shimizu K.K."/>
        </authorList>
    </citation>
    <scope>NUCLEOTIDE SEQUENCE [LARGE SCALE GENOMIC DNA]</scope>
    <source>
        <strain evidence="1">214</strain>
    </source>
</reference>
<accession>A0AAV5HS10</accession>